<dbReference type="NCBIfam" id="TIGR00120">
    <property type="entry name" value="ArgJ"/>
    <property type="match status" value="1"/>
</dbReference>
<dbReference type="Gene3D" id="3.10.20.340">
    <property type="entry name" value="ArgJ beta chain, C-terminal domain"/>
    <property type="match status" value="1"/>
</dbReference>
<keyword evidence="6 11" id="KW-0028">Amino-acid biosynthesis</keyword>
<dbReference type="CDD" id="cd02152">
    <property type="entry name" value="OAT"/>
    <property type="match status" value="1"/>
</dbReference>
<feature type="site" description="Involved in the stabilization of negative charge on the oxyanion by the formation of the oxyanion hole" evidence="11">
    <location>
        <position position="122"/>
    </location>
</feature>
<dbReference type="EMBL" id="JACIGI010000017">
    <property type="protein sequence ID" value="MBB4286546.1"/>
    <property type="molecule type" value="Genomic_DNA"/>
</dbReference>
<protein>
    <recommendedName>
        <fullName evidence="11">Arginine biosynthesis bifunctional protein ArgJ</fullName>
    </recommendedName>
    <domain>
        <recommendedName>
            <fullName evidence="11">Glutamate N-acetyltransferase</fullName>
            <ecNumber evidence="11">2.3.1.35</ecNumber>
        </recommendedName>
        <alternativeName>
            <fullName evidence="11">Ornithine acetyltransferase</fullName>
            <shortName evidence="11">OATase</shortName>
        </alternativeName>
        <alternativeName>
            <fullName evidence="11">Ornithine transacetylase</fullName>
        </alternativeName>
    </domain>
    <domain>
        <recommendedName>
            <fullName evidence="11">Amino-acid acetyltransferase</fullName>
            <ecNumber evidence="11">2.3.1.1</ecNumber>
        </recommendedName>
        <alternativeName>
            <fullName evidence="11">N-acetylglutamate synthase</fullName>
            <shortName evidence="11">AGSase</shortName>
        </alternativeName>
    </domain>
    <component>
        <recommendedName>
            <fullName evidence="11">Arginine biosynthesis bifunctional protein ArgJ alpha chain</fullName>
        </recommendedName>
    </component>
    <component>
        <recommendedName>
            <fullName evidence="11">Arginine biosynthesis bifunctional protein ArgJ beta chain</fullName>
        </recommendedName>
    </component>
</protein>
<evidence type="ECO:0000256" key="10">
    <source>
        <dbReference type="ARBA" id="ARBA00023315"/>
    </source>
</evidence>
<evidence type="ECO:0000256" key="8">
    <source>
        <dbReference type="ARBA" id="ARBA00022813"/>
    </source>
</evidence>
<comment type="function">
    <text evidence="11">Catalyzes two activities which are involved in the cyclic version of arginine biosynthesis: the synthesis of N-acetylglutamate from glutamate and acetyl-CoA as the acetyl donor, and of ornithine by transacetylation between N(2)-acetylornithine and glutamate.</text>
</comment>
<dbReference type="GO" id="GO:0004358">
    <property type="term" value="F:L-glutamate N-acetyltransferase activity, acting on acetyl-L-ornithine as donor"/>
    <property type="evidence" value="ECO:0007669"/>
    <property type="project" value="UniProtKB-UniRule"/>
</dbReference>
<dbReference type="Gene3D" id="3.60.70.12">
    <property type="entry name" value="L-amino peptidase D-ALA esterase/amidase"/>
    <property type="match status" value="1"/>
</dbReference>
<comment type="catalytic activity">
    <reaction evidence="11">
        <text>L-glutamate + acetyl-CoA = N-acetyl-L-glutamate + CoA + H(+)</text>
        <dbReference type="Rhea" id="RHEA:24292"/>
        <dbReference type="ChEBI" id="CHEBI:15378"/>
        <dbReference type="ChEBI" id="CHEBI:29985"/>
        <dbReference type="ChEBI" id="CHEBI:44337"/>
        <dbReference type="ChEBI" id="CHEBI:57287"/>
        <dbReference type="ChEBI" id="CHEBI:57288"/>
        <dbReference type="EC" id="2.3.1.1"/>
    </reaction>
</comment>
<dbReference type="GO" id="GO:0005737">
    <property type="term" value="C:cytoplasm"/>
    <property type="evidence" value="ECO:0007669"/>
    <property type="project" value="UniProtKB-SubCell"/>
</dbReference>
<name>A0A7W6WKP7_9PROT</name>
<dbReference type="PANTHER" id="PTHR23100">
    <property type="entry name" value="ARGININE BIOSYNTHESIS BIFUNCTIONAL PROTEIN ARGJ"/>
    <property type="match status" value="1"/>
</dbReference>
<evidence type="ECO:0000313" key="12">
    <source>
        <dbReference type="EMBL" id="MBB4286546.1"/>
    </source>
</evidence>
<keyword evidence="13" id="KW-1185">Reference proteome</keyword>
<dbReference type="UniPathway" id="UPA00068">
    <property type="reaction ID" value="UER00106"/>
</dbReference>
<dbReference type="RefSeq" id="WP_184435482.1">
    <property type="nucleotide sequence ID" value="NZ_JACIGI010000017.1"/>
</dbReference>
<dbReference type="SUPFAM" id="SSF56266">
    <property type="entry name" value="DmpA/ArgJ-like"/>
    <property type="match status" value="1"/>
</dbReference>
<dbReference type="EC" id="2.3.1.1" evidence="11"/>
<feature type="binding site" evidence="11">
    <location>
        <position position="184"/>
    </location>
    <ligand>
        <name>substrate</name>
    </ligand>
</feature>
<comment type="catalytic activity">
    <reaction evidence="11">
        <text>N(2)-acetyl-L-ornithine + L-glutamate = N-acetyl-L-glutamate + L-ornithine</text>
        <dbReference type="Rhea" id="RHEA:15349"/>
        <dbReference type="ChEBI" id="CHEBI:29985"/>
        <dbReference type="ChEBI" id="CHEBI:44337"/>
        <dbReference type="ChEBI" id="CHEBI:46911"/>
        <dbReference type="ChEBI" id="CHEBI:57805"/>
        <dbReference type="EC" id="2.3.1.35"/>
    </reaction>
</comment>
<feature type="binding site" evidence="11">
    <location>
        <position position="158"/>
    </location>
    <ligand>
        <name>substrate</name>
    </ligand>
</feature>
<dbReference type="InterPro" id="IPR016117">
    <property type="entry name" value="ArgJ-like_dom_sf"/>
</dbReference>
<feature type="binding site" evidence="11">
    <location>
        <position position="195"/>
    </location>
    <ligand>
        <name>substrate</name>
    </ligand>
</feature>
<dbReference type="PANTHER" id="PTHR23100:SF0">
    <property type="entry name" value="ARGININE BIOSYNTHESIS BIFUNCTIONAL PROTEIN ARGJ, MITOCHONDRIAL"/>
    <property type="match status" value="1"/>
</dbReference>
<evidence type="ECO:0000256" key="3">
    <source>
        <dbReference type="ARBA" id="ARBA00011475"/>
    </source>
</evidence>
<dbReference type="NCBIfam" id="NF003802">
    <property type="entry name" value="PRK05388.1"/>
    <property type="match status" value="1"/>
</dbReference>
<dbReference type="Proteomes" id="UP000555728">
    <property type="component" value="Unassembled WGS sequence"/>
</dbReference>
<feature type="chain" id="PRO_5031664554" description="Arginine biosynthesis bifunctional protein ArgJ alpha chain" evidence="11">
    <location>
        <begin position="1"/>
        <end position="194"/>
    </location>
</feature>
<feature type="binding site" evidence="11">
    <location>
        <position position="405"/>
    </location>
    <ligand>
        <name>substrate</name>
    </ligand>
</feature>
<dbReference type="GO" id="GO:0004042">
    <property type="term" value="F:L-glutamate N-acetyltransferase activity"/>
    <property type="evidence" value="ECO:0007669"/>
    <property type="project" value="UniProtKB-UniRule"/>
</dbReference>
<feature type="active site" description="Nucleophile" evidence="11">
    <location>
        <position position="195"/>
    </location>
</feature>
<evidence type="ECO:0000256" key="5">
    <source>
        <dbReference type="ARBA" id="ARBA00022571"/>
    </source>
</evidence>
<keyword evidence="10 11" id="KW-0012">Acyltransferase</keyword>
<comment type="similarity">
    <text evidence="2 11">Belongs to the ArgJ family.</text>
</comment>
<keyword evidence="5 11" id="KW-0055">Arginine biosynthesis</keyword>
<dbReference type="GO" id="GO:0006592">
    <property type="term" value="P:ornithine biosynthetic process"/>
    <property type="evidence" value="ECO:0007669"/>
    <property type="project" value="TreeGrafter"/>
</dbReference>
<keyword evidence="4 11" id="KW-0963">Cytoplasm</keyword>
<dbReference type="FunFam" id="3.60.70.12:FF:000001">
    <property type="entry name" value="Arginine biosynthesis bifunctional protein ArgJ, chloroplastic"/>
    <property type="match status" value="1"/>
</dbReference>
<comment type="subcellular location">
    <subcellularLocation>
        <location evidence="1 11">Cytoplasm</location>
    </subcellularLocation>
</comment>
<dbReference type="FunFam" id="3.10.20.340:FF:000003">
    <property type="entry name" value="Arginine biosynthesis bifunctional protein ArgJ"/>
    <property type="match status" value="1"/>
</dbReference>
<feature type="binding site" evidence="11">
    <location>
        <position position="410"/>
    </location>
    <ligand>
        <name>substrate</name>
    </ligand>
</feature>
<dbReference type="AlphaFoldDB" id="A0A7W6WKP7"/>
<evidence type="ECO:0000256" key="2">
    <source>
        <dbReference type="ARBA" id="ARBA00006774"/>
    </source>
</evidence>
<dbReference type="EC" id="2.3.1.35" evidence="11"/>
<evidence type="ECO:0000256" key="7">
    <source>
        <dbReference type="ARBA" id="ARBA00022679"/>
    </source>
</evidence>
<dbReference type="GO" id="GO:0006526">
    <property type="term" value="P:L-arginine biosynthetic process"/>
    <property type="evidence" value="ECO:0007669"/>
    <property type="project" value="UniProtKB-UniRule"/>
</dbReference>
<feature type="site" description="Cleavage; by autolysis" evidence="11">
    <location>
        <begin position="194"/>
        <end position="195"/>
    </location>
</feature>
<feature type="chain" id="PRO_5031664555" description="Arginine biosynthesis bifunctional protein ArgJ beta chain" evidence="11">
    <location>
        <begin position="195"/>
        <end position="410"/>
    </location>
</feature>
<dbReference type="Pfam" id="PF01960">
    <property type="entry name" value="ArgJ"/>
    <property type="match status" value="1"/>
</dbReference>
<dbReference type="InterPro" id="IPR002813">
    <property type="entry name" value="Arg_biosynth_ArgJ"/>
</dbReference>
<comment type="subunit">
    <text evidence="3 11">Heterotetramer of two alpha and two beta chains.</text>
</comment>
<feature type="binding site" evidence="11">
    <location>
        <position position="282"/>
    </location>
    <ligand>
        <name>substrate</name>
    </ligand>
</feature>
<dbReference type="InterPro" id="IPR042195">
    <property type="entry name" value="ArgJ_beta_C"/>
</dbReference>
<reference evidence="12 13" key="1">
    <citation type="submission" date="2020-08" db="EMBL/GenBank/DDBJ databases">
        <title>Genome sequencing of Purple Non-Sulfur Bacteria from various extreme environments.</title>
        <authorList>
            <person name="Mayer M."/>
        </authorList>
    </citation>
    <scope>NUCLEOTIDE SEQUENCE [LARGE SCALE GENOMIC DNA]</scope>
    <source>
        <strain evidence="12 13">JA135</strain>
    </source>
</reference>
<keyword evidence="9 11" id="KW-0511">Multifunctional enzyme</keyword>
<evidence type="ECO:0000256" key="1">
    <source>
        <dbReference type="ARBA" id="ARBA00004496"/>
    </source>
</evidence>
<evidence type="ECO:0000256" key="6">
    <source>
        <dbReference type="ARBA" id="ARBA00022605"/>
    </source>
</evidence>
<comment type="pathway">
    <text evidence="11">Amino-acid biosynthesis; L-arginine biosynthesis; N(2)-acetyl-L-ornithine from L-glutamate: step 1/4.</text>
</comment>
<sequence>MDLPVSPLAPAARVAPVPVPGVRLATRACGVRYAARTDVLLALFDPGTTVAGVLTRSATRSAPVEWCARGLAGGRARALVVNAGNANAFTGRRGIASVEAVTCAAAAVAGCAPDAVFIASTGTIGEFLPDARITGPLPEMAAAARPDAWGEAAQAIMTTDTFPKTATRASRIGDVPVTLSGIAKGSGMIAPDMATMLAFVATDAALPPAVLRALLGPAADASFNSITVDGDTSTSDTLLLFATGQADHAPVTDPDDPALAAFRADLNALLLDLAHQVVRDGEGATRFVEIRVSGAADAGAARRIGLAIGNSPLVKTAIAGADANWGRIVMAVGKAGERADRDRLAIRIGGVPVCADGLAVPDYDEAPVAAHMQGREILIEVDVGIGDGRATVWTCDLTHGYIDINADYRS</sequence>
<evidence type="ECO:0000256" key="4">
    <source>
        <dbReference type="ARBA" id="ARBA00022490"/>
    </source>
</evidence>
<accession>A0A7W6WKP7</accession>
<gene>
    <name evidence="11" type="primary">argJ</name>
    <name evidence="12" type="ORF">GGD88_002278</name>
</gene>
<dbReference type="HAMAP" id="MF_01106">
    <property type="entry name" value="ArgJ"/>
    <property type="match status" value="1"/>
</dbReference>
<comment type="caution">
    <text evidence="12">The sequence shown here is derived from an EMBL/GenBank/DDBJ whole genome shotgun (WGS) entry which is preliminary data.</text>
</comment>
<evidence type="ECO:0000313" key="13">
    <source>
        <dbReference type="Proteomes" id="UP000555728"/>
    </source>
</evidence>
<proteinExistence type="inferred from homology"/>
<evidence type="ECO:0000256" key="11">
    <source>
        <dbReference type="HAMAP-Rule" id="MF_01106"/>
    </source>
</evidence>
<comment type="pathway">
    <text evidence="11">Amino-acid biosynthesis; L-arginine biosynthesis; L-ornithine and N-acetyl-L-glutamate from L-glutamate and N(2)-acetyl-L-ornithine (cyclic): step 1/1.</text>
</comment>
<feature type="site" description="Involved in the stabilization of negative charge on the oxyanion by the formation of the oxyanion hole" evidence="11">
    <location>
        <position position="121"/>
    </location>
</feature>
<keyword evidence="8 11" id="KW-0068">Autocatalytic cleavage</keyword>
<keyword evidence="7 11" id="KW-0808">Transferase</keyword>
<evidence type="ECO:0000256" key="9">
    <source>
        <dbReference type="ARBA" id="ARBA00023268"/>
    </source>
</evidence>
<organism evidence="12 13">
    <name type="scientific">Roseospira goensis</name>
    <dbReference type="NCBI Taxonomy" id="391922"/>
    <lineage>
        <taxon>Bacteria</taxon>
        <taxon>Pseudomonadati</taxon>
        <taxon>Pseudomonadota</taxon>
        <taxon>Alphaproteobacteria</taxon>
        <taxon>Rhodospirillales</taxon>
        <taxon>Rhodospirillaceae</taxon>
        <taxon>Roseospira</taxon>
    </lineage>
</organism>